<dbReference type="Gene3D" id="2.60.120.10">
    <property type="entry name" value="Jelly Rolls"/>
    <property type="match status" value="3"/>
</dbReference>
<reference evidence="17" key="1">
    <citation type="submission" date="2021-01" db="EMBL/GenBank/DDBJ databases">
        <authorList>
            <person name="Corre E."/>
            <person name="Pelletier E."/>
            <person name="Niang G."/>
            <person name="Scheremetjew M."/>
            <person name="Finn R."/>
            <person name="Kale V."/>
            <person name="Holt S."/>
            <person name="Cochrane G."/>
            <person name="Meng A."/>
            <person name="Brown T."/>
            <person name="Cohen L."/>
        </authorList>
    </citation>
    <scope>NUCLEOTIDE SEQUENCE</scope>
    <source>
        <strain evidence="17">MM31A-1</strain>
    </source>
</reference>
<comment type="similarity">
    <text evidence="1">Belongs to the protein kinase superfamily. AGC Ser/Thr protein kinase family. cGMP subfamily.</text>
</comment>
<dbReference type="InterPro" id="IPR000961">
    <property type="entry name" value="AGC-kinase_C"/>
</dbReference>
<dbReference type="InterPro" id="IPR018490">
    <property type="entry name" value="cNMP-bd_dom_sf"/>
</dbReference>
<dbReference type="PROSITE" id="PS50042">
    <property type="entry name" value="CNMP_BINDING_3"/>
    <property type="match status" value="3"/>
</dbReference>
<evidence type="ECO:0000256" key="4">
    <source>
        <dbReference type="ARBA" id="ARBA00022535"/>
    </source>
</evidence>
<dbReference type="InterPro" id="IPR017441">
    <property type="entry name" value="Protein_kinase_ATP_BS"/>
</dbReference>
<dbReference type="PROSITE" id="PS51285">
    <property type="entry name" value="AGC_KINASE_CTER"/>
    <property type="match status" value="1"/>
</dbReference>
<dbReference type="SUPFAM" id="SSF56112">
    <property type="entry name" value="Protein kinase-like (PK-like)"/>
    <property type="match status" value="1"/>
</dbReference>
<protein>
    <recommendedName>
        <fullName evidence="2">cGMP-dependent protein kinase</fullName>
        <ecNumber evidence="2">2.7.11.12</ecNumber>
    </recommendedName>
</protein>
<dbReference type="PROSITE" id="PS00108">
    <property type="entry name" value="PROTEIN_KINASE_ST"/>
    <property type="match status" value="1"/>
</dbReference>
<dbReference type="InterPro" id="IPR011009">
    <property type="entry name" value="Kinase-like_dom_sf"/>
</dbReference>
<accession>A0A7S3Q270</accession>
<dbReference type="SUPFAM" id="SSF51206">
    <property type="entry name" value="cAMP-binding domain-like"/>
    <property type="match status" value="3"/>
</dbReference>
<evidence type="ECO:0000256" key="5">
    <source>
        <dbReference type="ARBA" id="ARBA00022679"/>
    </source>
</evidence>
<keyword evidence="8 12" id="KW-0067">ATP-binding</keyword>
<keyword evidence="3" id="KW-0723">Serine/threonine-protein kinase</keyword>
<dbReference type="PANTHER" id="PTHR24353">
    <property type="entry name" value="CYCLIC NUCLEOTIDE-DEPENDENT PROTEIN KINASE"/>
    <property type="match status" value="1"/>
</dbReference>
<feature type="binding site" evidence="12">
    <location>
        <position position="493"/>
    </location>
    <ligand>
        <name>ATP</name>
        <dbReference type="ChEBI" id="CHEBI:30616"/>
    </ligand>
</feature>
<evidence type="ECO:0000259" key="15">
    <source>
        <dbReference type="PROSITE" id="PS50042"/>
    </source>
</evidence>
<evidence type="ECO:0000256" key="13">
    <source>
        <dbReference type="SAM" id="MobiDB-lite"/>
    </source>
</evidence>
<keyword evidence="6 12" id="KW-0547">Nucleotide-binding</keyword>
<dbReference type="InterPro" id="IPR008271">
    <property type="entry name" value="Ser/Thr_kinase_AS"/>
</dbReference>
<evidence type="ECO:0000256" key="11">
    <source>
        <dbReference type="ARBA" id="ARBA00047462"/>
    </source>
</evidence>
<dbReference type="Gene3D" id="3.30.200.20">
    <property type="entry name" value="Phosphorylase Kinase, domain 1"/>
    <property type="match status" value="1"/>
</dbReference>
<dbReference type="GO" id="GO:0005952">
    <property type="term" value="C:cAMP-dependent protein kinase complex"/>
    <property type="evidence" value="ECO:0007669"/>
    <property type="project" value="TreeGrafter"/>
</dbReference>
<dbReference type="GO" id="GO:0004691">
    <property type="term" value="F:cAMP-dependent protein kinase activity"/>
    <property type="evidence" value="ECO:0007669"/>
    <property type="project" value="TreeGrafter"/>
</dbReference>
<dbReference type="Gene3D" id="1.10.510.10">
    <property type="entry name" value="Transferase(Phosphotransferase) domain 1"/>
    <property type="match status" value="1"/>
</dbReference>
<dbReference type="SMART" id="SM00220">
    <property type="entry name" value="S_TKc"/>
    <property type="match status" value="1"/>
</dbReference>
<dbReference type="InterPro" id="IPR000595">
    <property type="entry name" value="cNMP-bd_dom"/>
</dbReference>
<keyword evidence="7" id="KW-0418">Kinase</keyword>
<dbReference type="Pfam" id="PF00069">
    <property type="entry name" value="Pkinase"/>
    <property type="match status" value="1"/>
</dbReference>
<dbReference type="PANTHER" id="PTHR24353:SF143">
    <property type="entry name" value="PROTEIN KINASE DOMAIN-CONTAINING PROTEIN"/>
    <property type="match status" value="1"/>
</dbReference>
<sequence>MGNCQDKSKSRDGSSAPSGQPAKRSGRESMLDITGKSATQSKGGGAPRLANIFMSPVKIEENYVFPKFVKTDDEREFISRITKDNFIFESVGKEERTHLLDAFESYRAPKGEAIITEGEVGDYFYVIQSGKVAFTVDGERVGDAGSGRSFGDLALLYDCPRAATCVAVEACELWRVDQKTFRQILANGRVNGDKETIESLQKVSFLKDLSNEYLAKMAAAAEAKTFKTGDVIIKKGDPGKDFYIIKEGLCKVKDIEVGGQSYADQILKVGDFFGERAIVTDEPRVANIVATSDVETLCLSRDAFLNIIGPLETLMEKESDLRGLKAVPVFAASDVTAFEYSELVGRMEEVTFKAGADLYNEGKEWVPAIYFVRKGKVQITSKSNKKMEREATAGGFFGDVSFVFHKDPIETAIVTEDATFVVLTKDNCKAVLRTMTRLSQDPEKIKEEKAKKEKALVKLEELKKHRILGVGTFGKVWLVSREVGGQTQAYALKVQRKRQLLRHSQVEGVIREIKVMAGLDHPFILKLLNVYEDAATVMMLLQLVQGGELYSVMKKHNNMMLPERDSKFYAASILEGLHYMHYRNILYRDLKPENVLIDKDGYAVIVDLGFAKEVHGKTFTLCGTPWYIAPEVVLGRGHDKAADYWSWAILVHEMCTGDTPFQEHGVDQMTLFKGIVKGKFKISARASQNVEDLVRKILVTKPQYRLGNLSGATKDIKTHAWLRDVDFNKMAKKVFRAPWRPKVSDPLDVSAFDNWDHMAKEERERPLNREEQKQFAPLNEVKFN</sequence>
<feature type="region of interest" description="Disordered" evidence="13">
    <location>
        <begin position="762"/>
        <end position="784"/>
    </location>
</feature>
<dbReference type="GO" id="GO:0005524">
    <property type="term" value="F:ATP binding"/>
    <property type="evidence" value="ECO:0007669"/>
    <property type="project" value="UniProtKB-UniRule"/>
</dbReference>
<dbReference type="EC" id="2.7.11.12" evidence="2"/>
<keyword evidence="4" id="KW-0140">cGMP</keyword>
<feature type="domain" description="Cyclic nucleotide-binding" evidence="15">
    <location>
        <begin position="87"/>
        <end position="185"/>
    </location>
</feature>
<proteinExistence type="inferred from homology"/>
<evidence type="ECO:0000256" key="1">
    <source>
        <dbReference type="ARBA" id="ARBA00006352"/>
    </source>
</evidence>
<dbReference type="InterPro" id="IPR018488">
    <property type="entry name" value="cNMP-bd_CS"/>
</dbReference>
<evidence type="ECO:0000256" key="8">
    <source>
        <dbReference type="ARBA" id="ARBA00022840"/>
    </source>
</evidence>
<feature type="domain" description="AGC-kinase C-terminal" evidence="16">
    <location>
        <begin position="723"/>
        <end position="784"/>
    </location>
</feature>
<evidence type="ECO:0000259" key="16">
    <source>
        <dbReference type="PROSITE" id="PS51285"/>
    </source>
</evidence>
<feature type="domain" description="Cyclic nucleotide-binding" evidence="15">
    <location>
        <begin position="205"/>
        <end position="317"/>
    </location>
</feature>
<name>A0A7S3Q270_9STRA</name>
<dbReference type="SMART" id="SM00100">
    <property type="entry name" value="cNMP"/>
    <property type="match status" value="3"/>
</dbReference>
<evidence type="ECO:0000256" key="6">
    <source>
        <dbReference type="ARBA" id="ARBA00022741"/>
    </source>
</evidence>
<dbReference type="InterPro" id="IPR014710">
    <property type="entry name" value="RmlC-like_jellyroll"/>
</dbReference>
<dbReference type="AlphaFoldDB" id="A0A7S3Q270"/>
<dbReference type="PRINTS" id="PR00103">
    <property type="entry name" value="CAMPKINASE"/>
</dbReference>
<feature type="compositionally biased region" description="Basic and acidic residues" evidence="13">
    <location>
        <begin position="762"/>
        <end position="773"/>
    </location>
</feature>
<dbReference type="InterPro" id="IPR000719">
    <property type="entry name" value="Prot_kinase_dom"/>
</dbReference>
<comment type="catalytic activity">
    <reaction evidence="11">
        <text>L-seryl-[protein] + ATP = O-phospho-L-seryl-[protein] + ADP + H(+)</text>
        <dbReference type="Rhea" id="RHEA:17989"/>
        <dbReference type="Rhea" id="RHEA-COMP:9863"/>
        <dbReference type="Rhea" id="RHEA-COMP:11604"/>
        <dbReference type="ChEBI" id="CHEBI:15378"/>
        <dbReference type="ChEBI" id="CHEBI:29999"/>
        <dbReference type="ChEBI" id="CHEBI:30616"/>
        <dbReference type="ChEBI" id="CHEBI:83421"/>
        <dbReference type="ChEBI" id="CHEBI:456216"/>
        <dbReference type="EC" id="2.7.11.12"/>
    </reaction>
</comment>
<dbReference type="EMBL" id="HBIO01010652">
    <property type="protein sequence ID" value="CAE0463409.1"/>
    <property type="molecule type" value="Transcribed_RNA"/>
</dbReference>
<dbReference type="CDD" id="cd00038">
    <property type="entry name" value="CAP_ED"/>
    <property type="match status" value="3"/>
</dbReference>
<dbReference type="Pfam" id="PF00027">
    <property type="entry name" value="cNMP_binding"/>
    <property type="match status" value="3"/>
</dbReference>
<organism evidence="17">
    <name type="scientific">Chaetoceros debilis</name>
    <dbReference type="NCBI Taxonomy" id="122233"/>
    <lineage>
        <taxon>Eukaryota</taxon>
        <taxon>Sar</taxon>
        <taxon>Stramenopiles</taxon>
        <taxon>Ochrophyta</taxon>
        <taxon>Bacillariophyta</taxon>
        <taxon>Coscinodiscophyceae</taxon>
        <taxon>Chaetocerotophycidae</taxon>
        <taxon>Chaetocerotales</taxon>
        <taxon>Chaetocerotaceae</taxon>
        <taxon>Chaetoceros</taxon>
    </lineage>
</organism>
<evidence type="ECO:0000256" key="7">
    <source>
        <dbReference type="ARBA" id="ARBA00022777"/>
    </source>
</evidence>
<feature type="domain" description="Protein kinase" evidence="14">
    <location>
        <begin position="462"/>
        <end position="722"/>
    </location>
</feature>
<dbReference type="PROSITE" id="PS50011">
    <property type="entry name" value="PROTEIN_KINASE_DOM"/>
    <property type="match status" value="1"/>
</dbReference>
<feature type="domain" description="Cyclic nucleotide-binding" evidence="15">
    <location>
        <begin position="331"/>
        <end position="432"/>
    </location>
</feature>
<comment type="catalytic activity">
    <reaction evidence="10">
        <text>L-threonyl-[protein] + ATP = O-phospho-L-threonyl-[protein] + ADP + H(+)</text>
        <dbReference type="Rhea" id="RHEA:46608"/>
        <dbReference type="Rhea" id="RHEA-COMP:11060"/>
        <dbReference type="Rhea" id="RHEA-COMP:11605"/>
        <dbReference type="ChEBI" id="CHEBI:15378"/>
        <dbReference type="ChEBI" id="CHEBI:30013"/>
        <dbReference type="ChEBI" id="CHEBI:30616"/>
        <dbReference type="ChEBI" id="CHEBI:61977"/>
        <dbReference type="ChEBI" id="CHEBI:456216"/>
        <dbReference type="EC" id="2.7.11.12"/>
    </reaction>
</comment>
<evidence type="ECO:0000313" key="17">
    <source>
        <dbReference type="EMBL" id="CAE0463409.1"/>
    </source>
</evidence>
<dbReference type="GO" id="GO:0004692">
    <property type="term" value="F:cGMP-dependent protein kinase activity"/>
    <property type="evidence" value="ECO:0007669"/>
    <property type="project" value="UniProtKB-EC"/>
</dbReference>
<dbReference type="PROSITE" id="PS00107">
    <property type="entry name" value="PROTEIN_KINASE_ATP"/>
    <property type="match status" value="1"/>
</dbReference>
<evidence type="ECO:0000256" key="12">
    <source>
        <dbReference type="PROSITE-ProRule" id="PRU10141"/>
    </source>
</evidence>
<gene>
    <name evidence="17" type="ORF">CDEB00056_LOCUS8250</name>
</gene>
<evidence type="ECO:0000256" key="3">
    <source>
        <dbReference type="ARBA" id="ARBA00022527"/>
    </source>
</evidence>
<feature type="compositionally biased region" description="Basic and acidic residues" evidence="13">
    <location>
        <begin position="1"/>
        <end position="12"/>
    </location>
</feature>
<evidence type="ECO:0000256" key="10">
    <source>
        <dbReference type="ARBA" id="ARBA00047298"/>
    </source>
</evidence>
<keyword evidence="9" id="KW-0142">cGMP-binding</keyword>
<evidence type="ECO:0000259" key="14">
    <source>
        <dbReference type="PROSITE" id="PS50011"/>
    </source>
</evidence>
<evidence type="ECO:0000256" key="9">
    <source>
        <dbReference type="ARBA" id="ARBA00022992"/>
    </source>
</evidence>
<dbReference type="PROSITE" id="PS00888">
    <property type="entry name" value="CNMP_BINDING_1"/>
    <property type="match status" value="2"/>
</dbReference>
<evidence type="ECO:0000256" key="2">
    <source>
        <dbReference type="ARBA" id="ARBA00012428"/>
    </source>
</evidence>
<feature type="region of interest" description="Disordered" evidence="13">
    <location>
        <begin position="1"/>
        <end position="45"/>
    </location>
</feature>
<keyword evidence="5" id="KW-0808">Transferase</keyword>
<dbReference type="GO" id="GO:0030553">
    <property type="term" value="F:cGMP binding"/>
    <property type="evidence" value="ECO:0007669"/>
    <property type="project" value="UniProtKB-KW"/>
</dbReference>